<accession>A0A7T3TL07</accession>
<name>A0A7T3TL07_9CAUD</name>
<dbReference type="KEGG" id="vg:80456968"/>
<keyword evidence="2" id="KW-1185">Reference proteome</keyword>
<sequence>MSYIKSLLNSAPKIKYVVVPVPEMGKNAQVRLKEMDGEEILEFNDECNKHPDEAMIYWMARLITACAVDEDGNRIHKYDEYKLIVKALNRDGILVKIFQKAAELNGFTRKNVDDAKKGSRTA</sequence>
<dbReference type="EMBL" id="MW021761">
    <property type="protein sequence ID" value="QPX74979.1"/>
    <property type="molecule type" value="Genomic_DNA"/>
</dbReference>
<proteinExistence type="predicted"/>
<dbReference type="GeneID" id="80456968"/>
<evidence type="ECO:0000313" key="1">
    <source>
        <dbReference type="EMBL" id="QPX74979.1"/>
    </source>
</evidence>
<dbReference type="Gene3D" id="3.30.2220.20">
    <property type="entry name" value="Phage tail assembly chaperone gp13-like"/>
    <property type="match status" value="1"/>
</dbReference>
<organism evidence="1 2">
    <name type="scientific">Serratia phage vB_SmaS_Rovert</name>
    <dbReference type="NCBI Taxonomy" id="2777363"/>
    <lineage>
        <taxon>Viruses</taxon>
        <taxon>Duplodnaviria</taxon>
        <taxon>Heunggongvirae</taxon>
        <taxon>Uroviricota</taxon>
        <taxon>Caudoviricetes</taxon>
        <taxon>Rovertvirus</taxon>
        <taxon>Rovertvirus rovert</taxon>
    </lineage>
</organism>
<reference evidence="1 2" key="1">
    <citation type="submission" date="2020-09" db="EMBL/GenBank/DDBJ databases">
        <authorList>
            <person name="Marshall N."/>
            <person name="Wilson M.E."/>
            <person name="Walker J.K."/>
            <person name="Johnson L."/>
            <person name="Sharma R."/>
            <person name="Carr E."/>
            <person name="Grose J.H."/>
        </authorList>
    </citation>
    <scope>NUCLEOTIDE SEQUENCE [LARGE SCALE GENOMIC DNA]</scope>
</reference>
<evidence type="ECO:0000313" key="2">
    <source>
        <dbReference type="Proteomes" id="UP000595249"/>
    </source>
</evidence>
<dbReference type="RefSeq" id="YP_010774066.1">
    <property type="nucleotide sequence ID" value="NC_074751.1"/>
</dbReference>
<dbReference type="Proteomes" id="UP000595249">
    <property type="component" value="Segment"/>
</dbReference>
<protein>
    <submittedName>
        <fullName evidence="1">Uncharacterized protein</fullName>
    </submittedName>
</protein>
<dbReference type="InterPro" id="IPR038556">
    <property type="entry name" value="TAC_Gp13-like_sf"/>
</dbReference>